<dbReference type="InterPro" id="IPR050563">
    <property type="entry name" value="4-hydroxybenzoyl-CoA_TE"/>
</dbReference>
<keyword evidence="4" id="KW-1185">Reference proteome</keyword>
<comment type="caution">
    <text evidence="3">The sequence shown here is derived from an EMBL/GenBank/DDBJ whole genome shotgun (WGS) entry which is preliminary data.</text>
</comment>
<accession>D1PTG2</accession>
<dbReference type="AlphaFoldDB" id="D1PTG2"/>
<proteinExistence type="inferred from homology"/>
<evidence type="ECO:0000256" key="1">
    <source>
        <dbReference type="ARBA" id="ARBA00005953"/>
    </source>
</evidence>
<keyword evidence="2 3" id="KW-0378">Hydrolase</keyword>
<dbReference type="HOGENOM" id="CLU_101141_7_3_10"/>
<dbReference type="InterPro" id="IPR029069">
    <property type="entry name" value="HotDog_dom_sf"/>
</dbReference>
<gene>
    <name evidence="3" type="ORF">HMPREF0645_0247</name>
</gene>
<protein>
    <submittedName>
        <fullName evidence="3">Acyl-CoA thioester hydrolase, YbgC/YbaW family</fullName>
    </submittedName>
</protein>
<dbReference type="Pfam" id="PF13279">
    <property type="entry name" value="4HBT_2"/>
    <property type="match status" value="1"/>
</dbReference>
<evidence type="ECO:0000313" key="4">
    <source>
        <dbReference type="Proteomes" id="UP000003160"/>
    </source>
</evidence>
<dbReference type="CDD" id="cd00586">
    <property type="entry name" value="4HBT"/>
    <property type="match status" value="1"/>
</dbReference>
<dbReference type="GO" id="GO:0047617">
    <property type="term" value="F:fatty acyl-CoA hydrolase activity"/>
    <property type="evidence" value="ECO:0007669"/>
    <property type="project" value="TreeGrafter"/>
</dbReference>
<dbReference type="eggNOG" id="COG0824">
    <property type="taxonomic scope" value="Bacteria"/>
</dbReference>
<dbReference type="PANTHER" id="PTHR31793:SF27">
    <property type="entry name" value="NOVEL THIOESTERASE SUPERFAMILY DOMAIN AND SAPOSIN A-TYPE DOMAIN CONTAINING PROTEIN (0610012H03RIK)"/>
    <property type="match status" value="1"/>
</dbReference>
<comment type="similarity">
    <text evidence="1">Belongs to the 4-hydroxybenzoyl-CoA thioesterase family.</text>
</comment>
<reference evidence="3 4" key="1">
    <citation type="submission" date="2009-10" db="EMBL/GenBank/DDBJ databases">
        <authorList>
            <person name="Qin X."/>
            <person name="Bachman B."/>
            <person name="Battles P."/>
            <person name="Bell A."/>
            <person name="Bess C."/>
            <person name="Bickham C."/>
            <person name="Chaboub L."/>
            <person name="Chen D."/>
            <person name="Coyle M."/>
            <person name="Deiros D.R."/>
            <person name="Dinh H."/>
            <person name="Forbes L."/>
            <person name="Fowler G."/>
            <person name="Francisco L."/>
            <person name="Fu Q."/>
            <person name="Gubbala S."/>
            <person name="Hale W."/>
            <person name="Han Y."/>
            <person name="Hemphill L."/>
            <person name="Highlander S.K."/>
            <person name="Hirani K."/>
            <person name="Hogues M."/>
            <person name="Jackson L."/>
            <person name="Jakkamsetti A."/>
            <person name="Javaid M."/>
            <person name="Jiang H."/>
            <person name="Korchina V."/>
            <person name="Kovar C."/>
            <person name="Lara F."/>
            <person name="Lee S."/>
            <person name="Mata R."/>
            <person name="Mathew T."/>
            <person name="Moen C."/>
            <person name="Morales K."/>
            <person name="Munidasa M."/>
            <person name="Nazareth L."/>
            <person name="Ngo R."/>
            <person name="Nguyen L."/>
            <person name="Okwuonu G."/>
            <person name="Ongeri F."/>
            <person name="Patil S."/>
            <person name="Petrosino J."/>
            <person name="Pham C."/>
            <person name="Pham P."/>
            <person name="Pu L.-L."/>
            <person name="Puazo M."/>
            <person name="Raj R."/>
            <person name="Reid J."/>
            <person name="Rouhana J."/>
            <person name="Saada N."/>
            <person name="Shang Y."/>
            <person name="Simmons D."/>
            <person name="Thornton R."/>
            <person name="Warren J."/>
            <person name="Weissenberger G."/>
            <person name="Zhang J."/>
            <person name="Zhang L."/>
            <person name="Zhou C."/>
            <person name="Zhu D."/>
            <person name="Muzny D."/>
            <person name="Worley K."/>
            <person name="Gibbs R."/>
        </authorList>
    </citation>
    <scope>NUCLEOTIDE SEQUENCE [LARGE SCALE GENOMIC DNA]</scope>
    <source>
        <strain evidence="3 4">DSM 17361</strain>
    </source>
</reference>
<dbReference type="EMBL" id="ACKS01000015">
    <property type="protein sequence ID" value="EFA45322.1"/>
    <property type="molecule type" value="Genomic_DNA"/>
</dbReference>
<dbReference type="SUPFAM" id="SSF54637">
    <property type="entry name" value="Thioesterase/thiol ester dehydrase-isomerase"/>
    <property type="match status" value="1"/>
</dbReference>
<organism evidence="3 4">
    <name type="scientific">Hallella bergensis DSM 17361</name>
    <dbReference type="NCBI Taxonomy" id="585502"/>
    <lineage>
        <taxon>Bacteria</taxon>
        <taxon>Pseudomonadati</taxon>
        <taxon>Bacteroidota</taxon>
        <taxon>Bacteroidia</taxon>
        <taxon>Bacteroidales</taxon>
        <taxon>Prevotellaceae</taxon>
        <taxon>Hallella</taxon>
    </lineage>
</organism>
<dbReference type="Gene3D" id="3.10.129.10">
    <property type="entry name" value="Hotdog Thioesterase"/>
    <property type="match status" value="1"/>
</dbReference>
<dbReference type="OrthoDB" id="9799036at2"/>
<name>D1PTG2_9BACT</name>
<dbReference type="PANTHER" id="PTHR31793">
    <property type="entry name" value="4-HYDROXYBENZOYL-COA THIOESTERASE FAMILY MEMBER"/>
    <property type="match status" value="1"/>
</dbReference>
<dbReference type="Proteomes" id="UP000003160">
    <property type="component" value="Unassembled WGS sequence"/>
</dbReference>
<evidence type="ECO:0000256" key="2">
    <source>
        <dbReference type="ARBA" id="ARBA00022801"/>
    </source>
</evidence>
<evidence type="ECO:0000313" key="3">
    <source>
        <dbReference type="EMBL" id="EFA45322.1"/>
    </source>
</evidence>
<sequence>MKRNNSYLFETRMDVRDYECDIQGIVNNANYLHYTEHTRHRFLRSLGVSFTELHEKGVDAVVARMQLKFKSPLRPDDEMISCMNLRKEGMKYVFEHDIYRASDEQLCFHADVELVTLINGRLGMSEDYDRVFLPVIEAYEKKCKEVSAGKRDVDAVCTRQPR</sequence>